<evidence type="ECO:0000256" key="7">
    <source>
        <dbReference type="ARBA" id="ARBA00023180"/>
    </source>
</evidence>
<reference evidence="11" key="2">
    <citation type="submission" date="2022-03" db="EMBL/GenBank/DDBJ databases">
        <title>Draft title - Genomic analysis of global carrot germplasm unveils the trajectory of domestication and the origin of high carotenoid orange carrot.</title>
        <authorList>
            <person name="Iorizzo M."/>
            <person name="Ellison S."/>
            <person name="Senalik D."/>
            <person name="Macko-Podgorni A."/>
            <person name="Grzebelus D."/>
            <person name="Bostan H."/>
            <person name="Rolling W."/>
            <person name="Curaba J."/>
            <person name="Simon P."/>
        </authorList>
    </citation>
    <scope>NUCLEOTIDE SEQUENCE</scope>
    <source>
        <tissue evidence="11">Leaf</tissue>
    </source>
</reference>
<name>A0AAF0W4G4_DAUCS</name>
<evidence type="ECO:0000256" key="1">
    <source>
        <dbReference type="ARBA" id="ARBA00004609"/>
    </source>
</evidence>
<feature type="signal peptide" evidence="9">
    <location>
        <begin position="1"/>
        <end position="16"/>
    </location>
</feature>
<feature type="chain" id="PRO_5042002176" description="X8 domain-containing protein" evidence="9">
    <location>
        <begin position="17"/>
        <end position="152"/>
    </location>
</feature>
<dbReference type="GO" id="GO:0098552">
    <property type="term" value="C:side of membrane"/>
    <property type="evidence" value="ECO:0007669"/>
    <property type="project" value="UniProtKB-KW"/>
</dbReference>
<dbReference type="PANTHER" id="PTHR31044:SF127">
    <property type="entry name" value="X8 DOMAIN-CONTAINING PROTEIN"/>
    <property type="match status" value="1"/>
</dbReference>
<feature type="domain" description="X8" evidence="10">
    <location>
        <begin position="12"/>
        <end position="95"/>
    </location>
</feature>
<evidence type="ECO:0000313" key="11">
    <source>
        <dbReference type="EMBL" id="WOG82857.1"/>
    </source>
</evidence>
<dbReference type="Pfam" id="PF07983">
    <property type="entry name" value="X8"/>
    <property type="match status" value="1"/>
</dbReference>
<evidence type="ECO:0000256" key="4">
    <source>
        <dbReference type="ARBA" id="ARBA00022729"/>
    </source>
</evidence>
<dbReference type="SMART" id="SM00768">
    <property type="entry name" value="X8"/>
    <property type="match status" value="1"/>
</dbReference>
<organism evidence="11 12">
    <name type="scientific">Daucus carota subsp. sativus</name>
    <name type="common">Carrot</name>
    <dbReference type="NCBI Taxonomy" id="79200"/>
    <lineage>
        <taxon>Eukaryota</taxon>
        <taxon>Viridiplantae</taxon>
        <taxon>Streptophyta</taxon>
        <taxon>Embryophyta</taxon>
        <taxon>Tracheophyta</taxon>
        <taxon>Spermatophyta</taxon>
        <taxon>Magnoliopsida</taxon>
        <taxon>eudicotyledons</taxon>
        <taxon>Gunneridae</taxon>
        <taxon>Pentapetalae</taxon>
        <taxon>asterids</taxon>
        <taxon>campanulids</taxon>
        <taxon>Apiales</taxon>
        <taxon>Apiaceae</taxon>
        <taxon>Apioideae</taxon>
        <taxon>Scandiceae</taxon>
        <taxon>Daucinae</taxon>
        <taxon>Daucus</taxon>
        <taxon>Daucus sect. Daucus</taxon>
    </lineage>
</organism>
<evidence type="ECO:0000256" key="6">
    <source>
        <dbReference type="ARBA" id="ARBA00023157"/>
    </source>
</evidence>
<dbReference type="InterPro" id="IPR044788">
    <property type="entry name" value="X8_dom_prot"/>
</dbReference>
<gene>
    <name evidence="11" type="ORF">DCAR_0102026</name>
</gene>
<evidence type="ECO:0000256" key="3">
    <source>
        <dbReference type="ARBA" id="ARBA00022622"/>
    </source>
</evidence>
<dbReference type="InterPro" id="IPR012946">
    <property type="entry name" value="X8"/>
</dbReference>
<evidence type="ECO:0000313" key="12">
    <source>
        <dbReference type="Proteomes" id="UP000077755"/>
    </source>
</evidence>
<accession>A0AAF0W4G4</accession>
<protein>
    <recommendedName>
        <fullName evidence="10">X8 domain-containing protein</fullName>
    </recommendedName>
</protein>
<evidence type="ECO:0000256" key="8">
    <source>
        <dbReference type="ARBA" id="ARBA00023288"/>
    </source>
</evidence>
<comment type="subcellular location">
    <subcellularLocation>
        <location evidence="1">Cell membrane</location>
        <topology evidence="1">Lipid-anchor</topology>
        <topology evidence="1">GPI-anchor</topology>
    </subcellularLocation>
</comment>
<keyword evidence="8" id="KW-0449">Lipoprotein</keyword>
<keyword evidence="3" id="KW-0336">GPI-anchor</keyword>
<keyword evidence="5" id="KW-0472">Membrane</keyword>
<dbReference type="GO" id="GO:0005886">
    <property type="term" value="C:plasma membrane"/>
    <property type="evidence" value="ECO:0007669"/>
    <property type="project" value="UniProtKB-SubCell"/>
</dbReference>
<proteinExistence type="predicted"/>
<evidence type="ECO:0000256" key="9">
    <source>
        <dbReference type="SAM" id="SignalP"/>
    </source>
</evidence>
<dbReference type="GO" id="GO:0009506">
    <property type="term" value="C:plasmodesma"/>
    <property type="evidence" value="ECO:0007669"/>
    <property type="project" value="UniProtKB-ARBA"/>
</dbReference>
<keyword evidence="2" id="KW-1003">Cell membrane</keyword>
<sequence>MYAFLMLTLTLGFCVARQGADSNKLQSGVNWACGQGQANCTAIQSGQPCYLPNTLQNHASYAYNDYYQKMKSVGGTCDFDGTAMTTKNDPSNDYFLGSSNSSSIGFTPPAFGPVSPVGQSSKLHIPVLGSFLLTMFVTFLVVDVHIHIFCDC</sequence>
<reference evidence="11" key="1">
    <citation type="journal article" date="2016" name="Nat. Genet.">
        <title>A high-quality carrot genome assembly provides new insights into carotenoid accumulation and asterid genome evolution.</title>
        <authorList>
            <person name="Iorizzo M."/>
            <person name="Ellison S."/>
            <person name="Senalik D."/>
            <person name="Zeng P."/>
            <person name="Satapoomin P."/>
            <person name="Huang J."/>
            <person name="Bowman M."/>
            <person name="Iovene M."/>
            <person name="Sanseverino W."/>
            <person name="Cavagnaro P."/>
            <person name="Yildiz M."/>
            <person name="Macko-Podgorni A."/>
            <person name="Moranska E."/>
            <person name="Grzebelus E."/>
            <person name="Grzebelus D."/>
            <person name="Ashrafi H."/>
            <person name="Zheng Z."/>
            <person name="Cheng S."/>
            <person name="Spooner D."/>
            <person name="Van Deynze A."/>
            <person name="Simon P."/>
        </authorList>
    </citation>
    <scope>NUCLEOTIDE SEQUENCE</scope>
    <source>
        <tissue evidence="11">Leaf</tissue>
    </source>
</reference>
<dbReference type="EMBL" id="CP093343">
    <property type="protein sequence ID" value="WOG82857.1"/>
    <property type="molecule type" value="Genomic_DNA"/>
</dbReference>
<dbReference type="PANTHER" id="PTHR31044">
    <property type="entry name" value="BETA-1,3 GLUCANASE"/>
    <property type="match status" value="1"/>
</dbReference>
<keyword evidence="7" id="KW-0325">Glycoprotein</keyword>
<dbReference type="Gene3D" id="1.20.58.1040">
    <property type="match status" value="1"/>
</dbReference>
<keyword evidence="4 9" id="KW-0732">Signal</keyword>
<dbReference type="AlphaFoldDB" id="A0AAF0W4G4"/>
<evidence type="ECO:0000256" key="2">
    <source>
        <dbReference type="ARBA" id="ARBA00022475"/>
    </source>
</evidence>
<keyword evidence="6" id="KW-1015">Disulfide bond</keyword>
<dbReference type="Proteomes" id="UP000077755">
    <property type="component" value="Chromosome 1"/>
</dbReference>
<evidence type="ECO:0000256" key="5">
    <source>
        <dbReference type="ARBA" id="ARBA00023136"/>
    </source>
</evidence>
<dbReference type="FunFam" id="1.20.58.1040:FF:000001">
    <property type="entry name" value="Glucan endo-1,3-beta-glucosidase 4"/>
    <property type="match status" value="1"/>
</dbReference>
<evidence type="ECO:0000259" key="10">
    <source>
        <dbReference type="SMART" id="SM00768"/>
    </source>
</evidence>
<keyword evidence="12" id="KW-1185">Reference proteome</keyword>